<dbReference type="OrthoDB" id="9788221at2"/>
<dbReference type="InterPro" id="IPR003719">
    <property type="entry name" value="Phenazine_PhzF-like"/>
</dbReference>
<name>A0A2P8H553_9BACL</name>
<evidence type="ECO:0000256" key="1">
    <source>
        <dbReference type="PIRSR" id="PIRSR016184-1"/>
    </source>
</evidence>
<reference evidence="2 3" key="1">
    <citation type="submission" date="2018-03" db="EMBL/GenBank/DDBJ databases">
        <title>Genomic Encyclopedia of Type Strains, Phase III (KMG-III): the genomes of soil and plant-associated and newly described type strains.</title>
        <authorList>
            <person name="Whitman W."/>
        </authorList>
    </citation>
    <scope>NUCLEOTIDE SEQUENCE [LARGE SCALE GENOMIC DNA]</scope>
    <source>
        <strain evidence="2 3">CGMCC 1.12259</strain>
    </source>
</reference>
<dbReference type="PANTHER" id="PTHR13774">
    <property type="entry name" value="PHENAZINE BIOSYNTHESIS PROTEIN"/>
    <property type="match status" value="1"/>
</dbReference>
<comment type="caution">
    <text evidence="2">The sequence shown here is derived from an EMBL/GenBank/DDBJ whole genome shotgun (WGS) entry which is preliminary data.</text>
</comment>
<feature type="active site" evidence="1">
    <location>
        <position position="47"/>
    </location>
</feature>
<dbReference type="AlphaFoldDB" id="A0A2P8H553"/>
<evidence type="ECO:0000313" key="2">
    <source>
        <dbReference type="EMBL" id="PSL41356.1"/>
    </source>
</evidence>
<dbReference type="Proteomes" id="UP000242682">
    <property type="component" value="Unassembled WGS sequence"/>
</dbReference>
<dbReference type="PIRSF" id="PIRSF016184">
    <property type="entry name" value="PhzC_PhzF"/>
    <property type="match status" value="1"/>
</dbReference>
<accession>A0A2P8H553</accession>
<dbReference type="EMBL" id="PYAT01000002">
    <property type="protein sequence ID" value="PSL41356.1"/>
    <property type="molecule type" value="Genomic_DNA"/>
</dbReference>
<keyword evidence="3" id="KW-1185">Reference proteome</keyword>
<gene>
    <name evidence="2" type="ORF">B0H99_10238</name>
</gene>
<keyword evidence="2" id="KW-0413">Isomerase</keyword>
<dbReference type="RefSeq" id="WP_106532054.1">
    <property type="nucleotide sequence ID" value="NZ_PYAT01000002.1"/>
</dbReference>
<dbReference type="Pfam" id="PF02567">
    <property type="entry name" value="PhzC-PhzF"/>
    <property type="match status" value="1"/>
</dbReference>
<proteinExistence type="predicted"/>
<dbReference type="GO" id="GO:0016853">
    <property type="term" value="F:isomerase activity"/>
    <property type="evidence" value="ECO:0007669"/>
    <property type="project" value="UniProtKB-KW"/>
</dbReference>
<evidence type="ECO:0000313" key="3">
    <source>
        <dbReference type="Proteomes" id="UP000242682"/>
    </source>
</evidence>
<dbReference type="SUPFAM" id="SSF54506">
    <property type="entry name" value="Diaminopimelate epimerase-like"/>
    <property type="match status" value="1"/>
</dbReference>
<dbReference type="PANTHER" id="PTHR13774:SF32">
    <property type="entry name" value="ANTISENSE-ENHANCING SEQUENCE 1"/>
    <property type="match status" value="1"/>
</dbReference>
<organism evidence="2 3">
    <name type="scientific">Planomicrobium soli</name>
    <dbReference type="NCBI Taxonomy" id="1176648"/>
    <lineage>
        <taxon>Bacteria</taxon>
        <taxon>Bacillati</taxon>
        <taxon>Bacillota</taxon>
        <taxon>Bacilli</taxon>
        <taxon>Bacillales</taxon>
        <taxon>Caryophanaceae</taxon>
        <taxon>Planomicrobium</taxon>
    </lineage>
</organism>
<dbReference type="Gene3D" id="3.10.310.10">
    <property type="entry name" value="Diaminopimelate Epimerase, Chain A, domain 1"/>
    <property type="match status" value="2"/>
</dbReference>
<dbReference type="GO" id="GO:0005737">
    <property type="term" value="C:cytoplasm"/>
    <property type="evidence" value="ECO:0007669"/>
    <property type="project" value="TreeGrafter"/>
</dbReference>
<dbReference type="NCBIfam" id="TIGR00654">
    <property type="entry name" value="PhzF_family"/>
    <property type="match status" value="1"/>
</dbReference>
<protein>
    <submittedName>
        <fullName evidence="2">Trans-2,3-dihydro-3-hydroxyanthranilate isomerase</fullName>
    </submittedName>
</protein>
<sequence length="310" mass="34154">MKILNYSLLDVFTNVPFGGNQLAVFHEGDSLTTDMMQKIARELNLSETVFLSSAINPDNQKKLRIFTPQMELPMAGHPTIGAAFLLADQDLIQTKEGVSDWILEEAVGDIPVTVYKEEGLITKVEMIQPLPSFGKRFPKVEQVAELLSLTPEDLNTELPLQTVSTGVPFLFVPVRSLAAINKINFRSDVWEQHFSLNEATRHIFVFTLETEHPASTVHSRMFAPAMGIPEDPATGAASGPLGAYLVEHAVIPEAENGIYSIRSEQGLEMGRPSFVDITIVKTGHDFRQVKIGGISVTVGKGQLYLEDTTF</sequence>